<dbReference type="SMART" id="SM00835">
    <property type="entry name" value="Cupin_1"/>
    <property type="match status" value="1"/>
</dbReference>
<comment type="caution">
    <text evidence="2">The sequence shown here is derived from an EMBL/GenBank/DDBJ whole genome shotgun (WGS) entry which is preliminary data.</text>
</comment>
<dbReference type="PANTHER" id="PTHR31238">
    <property type="entry name" value="GERMIN-LIKE PROTEIN SUBFAMILY 3 MEMBER 3"/>
    <property type="match status" value="1"/>
</dbReference>
<dbReference type="Proteomes" id="UP001318860">
    <property type="component" value="Unassembled WGS sequence"/>
</dbReference>
<dbReference type="InterPro" id="IPR006045">
    <property type="entry name" value="Cupin_1"/>
</dbReference>
<evidence type="ECO:0000259" key="1">
    <source>
        <dbReference type="SMART" id="SM00835"/>
    </source>
</evidence>
<accession>A0ABR0VN83</accession>
<dbReference type="EMBL" id="JABTTQ020001054">
    <property type="protein sequence ID" value="KAK6136098.1"/>
    <property type="molecule type" value="Genomic_DNA"/>
</dbReference>
<feature type="domain" description="Cupin type-1" evidence="1">
    <location>
        <begin position="23"/>
        <end position="182"/>
    </location>
</feature>
<name>A0ABR0VN83_REHGL</name>
<reference evidence="2 3" key="1">
    <citation type="journal article" date="2021" name="Comput. Struct. Biotechnol. J.">
        <title>De novo genome assembly of the potent medicinal plant Rehmannia glutinosa using nanopore technology.</title>
        <authorList>
            <person name="Ma L."/>
            <person name="Dong C."/>
            <person name="Song C."/>
            <person name="Wang X."/>
            <person name="Zheng X."/>
            <person name="Niu Y."/>
            <person name="Chen S."/>
            <person name="Feng W."/>
        </authorList>
    </citation>
    <scope>NUCLEOTIDE SEQUENCE [LARGE SCALE GENOMIC DNA]</scope>
    <source>
        <strain evidence="2">DH-2019</strain>
    </source>
</reference>
<protein>
    <recommendedName>
        <fullName evidence="1">Cupin type-1 domain-containing protein</fullName>
    </recommendedName>
</protein>
<evidence type="ECO:0000313" key="2">
    <source>
        <dbReference type="EMBL" id="KAK6136098.1"/>
    </source>
</evidence>
<keyword evidence="3" id="KW-1185">Reference proteome</keyword>
<dbReference type="SUPFAM" id="SSF51182">
    <property type="entry name" value="RmlC-like cupins"/>
    <property type="match status" value="1"/>
</dbReference>
<gene>
    <name evidence="2" type="ORF">DH2020_030146</name>
</gene>
<sequence length="191" mass="22282">MATTIFDIYSKRSRHRFRLHHTPNFFGSINGSFFTYTGLRSTISNQSHKLSKSQKLPWQSFQPWDGQSISFAVLEFPPGGINPPHTHSTPLPNCSSSHLALLRSIYRHEKRAIHADSQDRDMFVFPKGLVHFQYNRNHQQRLRFQRSERRMPARFRSRRWFSHGIDDVILAKAFKTDVATVMKIKAGMTKP</sequence>
<dbReference type="Pfam" id="PF00190">
    <property type="entry name" value="Cupin_1"/>
    <property type="match status" value="1"/>
</dbReference>
<evidence type="ECO:0000313" key="3">
    <source>
        <dbReference type="Proteomes" id="UP001318860"/>
    </source>
</evidence>
<organism evidence="2 3">
    <name type="scientific">Rehmannia glutinosa</name>
    <name type="common">Chinese foxglove</name>
    <dbReference type="NCBI Taxonomy" id="99300"/>
    <lineage>
        <taxon>Eukaryota</taxon>
        <taxon>Viridiplantae</taxon>
        <taxon>Streptophyta</taxon>
        <taxon>Embryophyta</taxon>
        <taxon>Tracheophyta</taxon>
        <taxon>Spermatophyta</taxon>
        <taxon>Magnoliopsida</taxon>
        <taxon>eudicotyledons</taxon>
        <taxon>Gunneridae</taxon>
        <taxon>Pentapetalae</taxon>
        <taxon>asterids</taxon>
        <taxon>lamiids</taxon>
        <taxon>Lamiales</taxon>
        <taxon>Orobanchaceae</taxon>
        <taxon>Rehmannieae</taxon>
        <taxon>Rehmannia</taxon>
    </lineage>
</organism>
<proteinExistence type="predicted"/>
<dbReference type="Gene3D" id="2.60.120.10">
    <property type="entry name" value="Jelly Rolls"/>
    <property type="match status" value="1"/>
</dbReference>
<dbReference type="InterPro" id="IPR011051">
    <property type="entry name" value="RmlC_Cupin_sf"/>
</dbReference>
<dbReference type="InterPro" id="IPR014710">
    <property type="entry name" value="RmlC-like_jellyroll"/>
</dbReference>